<evidence type="ECO:0000313" key="9">
    <source>
        <dbReference type="EMBL" id="WAC01692.1"/>
    </source>
</evidence>
<dbReference type="SUPFAM" id="SSF143081">
    <property type="entry name" value="BB1717-like"/>
    <property type="match status" value="1"/>
</dbReference>
<dbReference type="EC" id="3.4.-.-" evidence="8"/>
<keyword evidence="6" id="KW-0238">DNA-binding</keyword>
<dbReference type="EMBL" id="CP113088">
    <property type="protein sequence ID" value="WAC01692.1"/>
    <property type="molecule type" value="Genomic_DNA"/>
</dbReference>
<dbReference type="InterPro" id="IPR036590">
    <property type="entry name" value="SRAP-like"/>
</dbReference>
<keyword evidence="5" id="KW-0190">Covalent protein-DNA linkage</keyword>
<protein>
    <recommendedName>
        <fullName evidence="8">Abasic site processing protein</fullName>
        <ecNumber evidence="8">3.4.-.-</ecNumber>
    </recommendedName>
</protein>
<dbReference type="Gene3D" id="3.90.1680.10">
    <property type="entry name" value="SOS response associated peptidase-like"/>
    <property type="match status" value="1"/>
</dbReference>
<evidence type="ECO:0000313" key="10">
    <source>
        <dbReference type="Proteomes" id="UP001164705"/>
    </source>
</evidence>
<accession>A0A9E8MW39</accession>
<evidence type="ECO:0000256" key="7">
    <source>
        <dbReference type="ARBA" id="ARBA00023239"/>
    </source>
</evidence>
<evidence type="ECO:0000256" key="2">
    <source>
        <dbReference type="ARBA" id="ARBA00022670"/>
    </source>
</evidence>
<sequence>MNYRLSNTAGKETIERALNLKFKYPYLYKPKTIIDGLKEVSIPIITMENDSEISHAIRGILPNNYTGKWSKFQNRINTLTVEDNKLYDHILYEEAIMERRCIVLATGFYTSYLDHGKLKSYLVKNPDNTLLYIAGIYNKTKDGFITCSIVTNKQWAHDARIKNLNDSAPIILNRNFYNTWLNPNTDQADLKIILGNSTLNCEDMQLVLA</sequence>
<name>A0A9E8MW39_9FLAO</name>
<evidence type="ECO:0000256" key="8">
    <source>
        <dbReference type="RuleBase" id="RU364100"/>
    </source>
</evidence>
<keyword evidence="4 8" id="KW-0378">Hydrolase</keyword>
<evidence type="ECO:0000256" key="6">
    <source>
        <dbReference type="ARBA" id="ARBA00023125"/>
    </source>
</evidence>
<comment type="similarity">
    <text evidence="1 8">Belongs to the SOS response-associated peptidase family.</text>
</comment>
<dbReference type="KEGG" id="lnu:N7U66_17490"/>
<evidence type="ECO:0000256" key="1">
    <source>
        <dbReference type="ARBA" id="ARBA00008136"/>
    </source>
</evidence>
<keyword evidence="3" id="KW-0227">DNA damage</keyword>
<evidence type="ECO:0000256" key="4">
    <source>
        <dbReference type="ARBA" id="ARBA00022801"/>
    </source>
</evidence>
<dbReference type="PANTHER" id="PTHR13604">
    <property type="entry name" value="DC12-RELATED"/>
    <property type="match status" value="1"/>
</dbReference>
<dbReference type="GO" id="GO:0003697">
    <property type="term" value="F:single-stranded DNA binding"/>
    <property type="evidence" value="ECO:0007669"/>
    <property type="project" value="InterPro"/>
</dbReference>
<dbReference type="GO" id="GO:0016829">
    <property type="term" value="F:lyase activity"/>
    <property type="evidence" value="ECO:0007669"/>
    <property type="project" value="UniProtKB-KW"/>
</dbReference>
<evidence type="ECO:0000256" key="3">
    <source>
        <dbReference type="ARBA" id="ARBA00022763"/>
    </source>
</evidence>
<keyword evidence="7" id="KW-0456">Lyase</keyword>
<organism evidence="9 10">
    <name type="scientific">Lacinutrix neustonica</name>
    <dbReference type="NCBI Taxonomy" id="2980107"/>
    <lineage>
        <taxon>Bacteria</taxon>
        <taxon>Pseudomonadati</taxon>
        <taxon>Bacteroidota</taxon>
        <taxon>Flavobacteriia</taxon>
        <taxon>Flavobacteriales</taxon>
        <taxon>Flavobacteriaceae</taxon>
        <taxon>Lacinutrix</taxon>
    </lineage>
</organism>
<gene>
    <name evidence="9" type="ORF">N7U66_17490</name>
</gene>
<keyword evidence="2 8" id="KW-0645">Protease</keyword>
<dbReference type="GO" id="GO:0106300">
    <property type="term" value="P:protein-DNA covalent cross-linking repair"/>
    <property type="evidence" value="ECO:0007669"/>
    <property type="project" value="InterPro"/>
</dbReference>
<dbReference type="GO" id="GO:0006508">
    <property type="term" value="P:proteolysis"/>
    <property type="evidence" value="ECO:0007669"/>
    <property type="project" value="UniProtKB-KW"/>
</dbReference>
<evidence type="ECO:0000256" key="5">
    <source>
        <dbReference type="ARBA" id="ARBA00023124"/>
    </source>
</evidence>
<dbReference type="RefSeq" id="WP_267676290.1">
    <property type="nucleotide sequence ID" value="NZ_CP113088.1"/>
</dbReference>
<proteinExistence type="inferred from homology"/>
<keyword evidence="10" id="KW-1185">Reference proteome</keyword>
<dbReference type="PANTHER" id="PTHR13604:SF0">
    <property type="entry name" value="ABASIC SITE PROCESSING PROTEIN HMCES"/>
    <property type="match status" value="1"/>
</dbReference>
<dbReference type="Pfam" id="PF02586">
    <property type="entry name" value="SRAP"/>
    <property type="match status" value="1"/>
</dbReference>
<dbReference type="InterPro" id="IPR003738">
    <property type="entry name" value="SRAP"/>
</dbReference>
<reference evidence="9" key="1">
    <citation type="submission" date="2022-11" db="EMBL/GenBank/DDBJ databases">
        <title>Lacinutrix neustonica HL-RS19T sp. nov., isolated from the surface microlayer sample of brackish Lake Shihwa.</title>
        <authorList>
            <person name="Choi J.Y."/>
            <person name="Hwang C.Y."/>
        </authorList>
    </citation>
    <scope>NUCLEOTIDE SEQUENCE</scope>
    <source>
        <strain evidence="9">HL-RS19</strain>
    </source>
</reference>
<dbReference type="Proteomes" id="UP001164705">
    <property type="component" value="Chromosome"/>
</dbReference>
<dbReference type="AlphaFoldDB" id="A0A9E8MW39"/>
<dbReference type="GO" id="GO:0008233">
    <property type="term" value="F:peptidase activity"/>
    <property type="evidence" value="ECO:0007669"/>
    <property type="project" value="UniProtKB-KW"/>
</dbReference>